<evidence type="ECO:0000259" key="2">
    <source>
        <dbReference type="Pfam" id="PF00534"/>
    </source>
</evidence>
<dbReference type="EC" id="2.4.-.-" evidence="3"/>
<dbReference type="RefSeq" id="WP_377042294.1">
    <property type="nucleotide sequence ID" value="NZ_JBHLUN010000001.1"/>
</dbReference>
<feature type="region of interest" description="Disordered" evidence="1">
    <location>
        <begin position="395"/>
        <end position="414"/>
    </location>
</feature>
<dbReference type="CDD" id="cd03801">
    <property type="entry name" value="GT4_PimA-like"/>
    <property type="match status" value="1"/>
</dbReference>
<keyword evidence="3" id="KW-0808">Transferase</keyword>
<dbReference type="Gene3D" id="3.40.50.2000">
    <property type="entry name" value="Glycogen Phosphorylase B"/>
    <property type="match status" value="2"/>
</dbReference>
<evidence type="ECO:0000313" key="4">
    <source>
        <dbReference type="Proteomes" id="UP001589865"/>
    </source>
</evidence>
<gene>
    <name evidence="3" type="ORF">ACFFGY_00075</name>
</gene>
<sequence length="414" mass="46385">MPVHPLPADPARDAARPPEGSNGTVRTALLTNFVAPYRVKLLQSLRDQIGQLRIFVSTRMEPDRLWQPDWGDLDVVVQKSVMLRWRRRRSSKVIQQLFIHVPYDTLLRLSAYRPDVVISGEMGARSLQAALYRRSNPRCRLIIWATLSEHTERDWGPARRALRRFILRSTDAVLVNGQSGARYIRSLEPDLPIQIVNQPVETALFSRAPLERSSAEERRLIFSGRLIAQKGVFELQEGVAEWARAHPEREVELVWAGTGEDHAALEAAPMPGNVRQRFTGHLDYAELAQLYATCGALILPTMWDEWGLVVNEAMASGLPVLGSVYSQAVEEMVEEGRTGWIFDPLRPGSLNGALTRFLDTPPDRLAEMRRRARERGTAISVAGATKQIASVVRGVGSGRPRSVTEPVSERRRAG</sequence>
<dbReference type="PANTHER" id="PTHR45947:SF3">
    <property type="entry name" value="SULFOQUINOVOSYL TRANSFERASE SQD2"/>
    <property type="match status" value="1"/>
</dbReference>
<protein>
    <submittedName>
        <fullName evidence="3">Glycosyltransferase family 4 protein</fullName>
        <ecNumber evidence="3">2.4.-.-</ecNumber>
    </submittedName>
</protein>
<dbReference type="InterPro" id="IPR001296">
    <property type="entry name" value="Glyco_trans_1"/>
</dbReference>
<dbReference type="EMBL" id="JBHLUN010000001">
    <property type="protein sequence ID" value="MFC0406622.1"/>
    <property type="molecule type" value="Genomic_DNA"/>
</dbReference>
<dbReference type="PANTHER" id="PTHR45947">
    <property type="entry name" value="SULFOQUINOVOSYL TRANSFERASE SQD2"/>
    <property type="match status" value="1"/>
</dbReference>
<dbReference type="InterPro" id="IPR050194">
    <property type="entry name" value="Glycosyltransferase_grp1"/>
</dbReference>
<reference evidence="3 4" key="1">
    <citation type="submission" date="2024-09" db="EMBL/GenBank/DDBJ databases">
        <authorList>
            <person name="Sun Q."/>
            <person name="Mori K."/>
        </authorList>
    </citation>
    <scope>NUCLEOTIDE SEQUENCE [LARGE SCALE GENOMIC DNA]</scope>
    <source>
        <strain evidence="3 4">TBRC 5777</strain>
    </source>
</reference>
<feature type="region of interest" description="Disordered" evidence="1">
    <location>
        <begin position="1"/>
        <end position="22"/>
    </location>
</feature>
<organism evidence="3 4">
    <name type="scientific">Roseomonas elaeocarpi</name>
    <dbReference type="NCBI Taxonomy" id="907779"/>
    <lineage>
        <taxon>Bacteria</taxon>
        <taxon>Pseudomonadati</taxon>
        <taxon>Pseudomonadota</taxon>
        <taxon>Alphaproteobacteria</taxon>
        <taxon>Acetobacterales</taxon>
        <taxon>Roseomonadaceae</taxon>
        <taxon>Roseomonas</taxon>
    </lineage>
</organism>
<dbReference type="SUPFAM" id="SSF53756">
    <property type="entry name" value="UDP-Glycosyltransferase/glycogen phosphorylase"/>
    <property type="match status" value="1"/>
</dbReference>
<keyword evidence="4" id="KW-1185">Reference proteome</keyword>
<evidence type="ECO:0000313" key="3">
    <source>
        <dbReference type="EMBL" id="MFC0406622.1"/>
    </source>
</evidence>
<dbReference type="GO" id="GO:0016757">
    <property type="term" value="F:glycosyltransferase activity"/>
    <property type="evidence" value="ECO:0007669"/>
    <property type="project" value="UniProtKB-KW"/>
</dbReference>
<keyword evidence="3" id="KW-0328">Glycosyltransferase</keyword>
<proteinExistence type="predicted"/>
<evidence type="ECO:0000256" key="1">
    <source>
        <dbReference type="SAM" id="MobiDB-lite"/>
    </source>
</evidence>
<feature type="domain" description="Glycosyl transferase family 1" evidence="2">
    <location>
        <begin position="215"/>
        <end position="374"/>
    </location>
</feature>
<comment type="caution">
    <text evidence="3">The sequence shown here is derived from an EMBL/GenBank/DDBJ whole genome shotgun (WGS) entry which is preliminary data.</text>
</comment>
<accession>A0ABV6JMS7</accession>
<dbReference type="Proteomes" id="UP001589865">
    <property type="component" value="Unassembled WGS sequence"/>
</dbReference>
<name>A0ABV6JMS7_9PROT</name>
<dbReference type="Pfam" id="PF00534">
    <property type="entry name" value="Glycos_transf_1"/>
    <property type="match status" value="1"/>
</dbReference>